<evidence type="ECO:0000313" key="2">
    <source>
        <dbReference type="EMBL" id="CAI6368751.1"/>
    </source>
</evidence>
<feature type="compositionally biased region" description="Polar residues" evidence="1">
    <location>
        <begin position="1"/>
        <end position="22"/>
    </location>
</feature>
<name>A0AAV0XMV0_9HEMI</name>
<dbReference type="AlphaFoldDB" id="A0AAV0XMV0"/>
<feature type="compositionally biased region" description="Low complexity" evidence="1">
    <location>
        <begin position="35"/>
        <end position="46"/>
    </location>
</feature>
<sequence>MPPNQLIKNKSSNDRTTIQGGSKVSLPSIKIVKTSSSKNSNNNGSGWTVQTKHPSSPGGAIDLAPEHR</sequence>
<organism evidence="2 3">
    <name type="scientific">Macrosiphum euphorbiae</name>
    <name type="common">potato aphid</name>
    <dbReference type="NCBI Taxonomy" id="13131"/>
    <lineage>
        <taxon>Eukaryota</taxon>
        <taxon>Metazoa</taxon>
        <taxon>Ecdysozoa</taxon>
        <taxon>Arthropoda</taxon>
        <taxon>Hexapoda</taxon>
        <taxon>Insecta</taxon>
        <taxon>Pterygota</taxon>
        <taxon>Neoptera</taxon>
        <taxon>Paraneoptera</taxon>
        <taxon>Hemiptera</taxon>
        <taxon>Sternorrhyncha</taxon>
        <taxon>Aphidomorpha</taxon>
        <taxon>Aphidoidea</taxon>
        <taxon>Aphididae</taxon>
        <taxon>Macrosiphini</taxon>
        <taxon>Macrosiphum</taxon>
    </lineage>
</organism>
<comment type="caution">
    <text evidence="2">The sequence shown here is derived from an EMBL/GenBank/DDBJ whole genome shotgun (WGS) entry which is preliminary data.</text>
</comment>
<proteinExistence type="predicted"/>
<feature type="region of interest" description="Disordered" evidence="1">
    <location>
        <begin position="1"/>
        <end position="68"/>
    </location>
</feature>
<keyword evidence="3" id="KW-1185">Reference proteome</keyword>
<evidence type="ECO:0000313" key="3">
    <source>
        <dbReference type="Proteomes" id="UP001160148"/>
    </source>
</evidence>
<evidence type="ECO:0000256" key="1">
    <source>
        <dbReference type="SAM" id="MobiDB-lite"/>
    </source>
</evidence>
<gene>
    <name evidence="2" type="ORF">MEUPH1_LOCUS23075</name>
</gene>
<dbReference type="EMBL" id="CARXXK010000005">
    <property type="protein sequence ID" value="CAI6368751.1"/>
    <property type="molecule type" value="Genomic_DNA"/>
</dbReference>
<accession>A0AAV0XMV0</accession>
<reference evidence="2 3" key="1">
    <citation type="submission" date="2023-01" db="EMBL/GenBank/DDBJ databases">
        <authorList>
            <person name="Whitehead M."/>
        </authorList>
    </citation>
    <scope>NUCLEOTIDE SEQUENCE [LARGE SCALE GENOMIC DNA]</scope>
</reference>
<dbReference type="Proteomes" id="UP001160148">
    <property type="component" value="Unassembled WGS sequence"/>
</dbReference>
<protein>
    <submittedName>
        <fullName evidence="2">Uncharacterized protein</fullName>
    </submittedName>
</protein>